<dbReference type="RefSeq" id="WP_344560399.1">
    <property type="nucleotide sequence ID" value="NZ_BAAATG010000017.1"/>
</dbReference>
<dbReference type="InterPro" id="IPR020846">
    <property type="entry name" value="MFS_dom"/>
</dbReference>
<evidence type="ECO:0000256" key="5">
    <source>
        <dbReference type="ARBA" id="ARBA00023251"/>
    </source>
</evidence>
<dbReference type="PROSITE" id="PS50850">
    <property type="entry name" value="MFS"/>
    <property type="match status" value="1"/>
</dbReference>
<feature type="domain" description="Major facilitator superfamily (MFS) profile" evidence="7">
    <location>
        <begin position="17"/>
        <end position="96"/>
    </location>
</feature>
<dbReference type="InterPro" id="IPR011701">
    <property type="entry name" value="MFS"/>
</dbReference>
<evidence type="ECO:0000256" key="1">
    <source>
        <dbReference type="ARBA" id="ARBA00004651"/>
    </source>
</evidence>
<evidence type="ECO:0000259" key="7">
    <source>
        <dbReference type="PROSITE" id="PS50850"/>
    </source>
</evidence>
<evidence type="ECO:0000256" key="4">
    <source>
        <dbReference type="ARBA" id="ARBA00023136"/>
    </source>
</evidence>
<comment type="subcellular location">
    <subcellularLocation>
        <location evidence="1">Cell membrane</location>
        <topology evidence="1">Multi-pass membrane protein</topology>
    </subcellularLocation>
</comment>
<evidence type="ECO:0000256" key="2">
    <source>
        <dbReference type="ARBA" id="ARBA00022692"/>
    </source>
</evidence>
<comment type="caution">
    <text evidence="8">The sequence shown here is derived from an EMBL/GenBank/DDBJ whole genome shotgun (WGS) entry which is preliminary data.</text>
</comment>
<dbReference type="PANTHER" id="PTHR42718:SF42">
    <property type="entry name" value="EXPORT PROTEIN"/>
    <property type="match status" value="1"/>
</dbReference>
<dbReference type="Proteomes" id="UP001596035">
    <property type="component" value="Unassembled WGS sequence"/>
</dbReference>
<name>A0ABW0DWS4_9ACTN</name>
<keyword evidence="9" id="KW-1185">Reference proteome</keyword>
<sequence>MTASPRTGDPPVRRWLTLAVVSVSLLVVGLDTTVLNVALPTLVGELGASTSQLQWIVDSYALMSGSLVLFCGSLADRLGRWGHPRPKAGGGSSWPA</sequence>
<keyword evidence="4 6" id="KW-0472">Membrane</keyword>
<accession>A0ABW0DWS4</accession>
<dbReference type="EMBL" id="JBHSKN010000016">
    <property type="protein sequence ID" value="MFC5242000.1"/>
    <property type="molecule type" value="Genomic_DNA"/>
</dbReference>
<dbReference type="InterPro" id="IPR036259">
    <property type="entry name" value="MFS_trans_sf"/>
</dbReference>
<feature type="transmembrane region" description="Helical" evidence="6">
    <location>
        <begin position="15"/>
        <end position="35"/>
    </location>
</feature>
<evidence type="ECO:0000313" key="9">
    <source>
        <dbReference type="Proteomes" id="UP001596035"/>
    </source>
</evidence>
<dbReference type="Pfam" id="PF07690">
    <property type="entry name" value="MFS_1"/>
    <property type="match status" value="1"/>
</dbReference>
<evidence type="ECO:0000256" key="6">
    <source>
        <dbReference type="SAM" id="Phobius"/>
    </source>
</evidence>
<proteinExistence type="predicted"/>
<protein>
    <submittedName>
        <fullName evidence="8">MFS transporter</fullName>
    </submittedName>
</protein>
<keyword evidence="2 6" id="KW-0812">Transmembrane</keyword>
<gene>
    <name evidence="8" type="ORF">ACFPWV_19125</name>
</gene>
<keyword evidence="3 6" id="KW-1133">Transmembrane helix</keyword>
<dbReference type="Gene3D" id="1.20.1720.10">
    <property type="entry name" value="Multidrug resistance protein D"/>
    <property type="match status" value="1"/>
</dbReference>
<dbReference type="SUPFAM" id="SSF103473">
    <property type="entry name" value="MFS general substrate transporter"/>
    <property type="match status" value="1"/>
</dbReference>
<feature type="transmembrane region" description="Helical" evidence="6">
    <location>
        <begin position="55"/>
        <end position="75"/>
    </location>
</feature>
<organism evidence="8 9">
    <name type="scientific">Streptomyces atrovirens</name>
    <dbReference type="NCBI Taxonomy" id="285556"/>
    <lineage>
        <taxon>Bacteria</taxon>
        <taxon>Bacillati</taxon>
        <taxon>Actinomycetota</taxon>
        <taxon>Actinomycetes</taxon>
        <taxon>Kitasatosporales</taxon>
        <taxon>Streptomycetaceae</taxon>
        <taxon>Streptomyces</taxon>
    </lineage>
</organism>
<keyword evidence="5" id="KW-0046">Antibiotic resistance</keyword>
<evidence type="ECO:0000256" key="3">
    <source>
        <dbReference type="ARBA" id="ARBA00022989"/>
    </source>
</evidence>
<dbReference type="PANTHER" id="PTHR42718">
    <property type="entry name" value="MAJOR FACILITATOR SUPERFAMILY MULTIDRUG TRANSPORTER MFSC"/>
    <property type="match status" value="1"/>
</dbReference>
<evidence type="ECO:0000313" key="8">
    <source>
        <dbReference type="EMBL" id="MFC5242000.1"/>
    </source>
</evidence>
<reference evidence="9" key="1">
    <citation type="journal article" date="2019" name="Int. J. Syst. Evol. Microbiol.">
        <title>The Global Catalogue of Microorganisms (GCM) 10K type strain sequencing project: providing services to taxonomists for standard genome sequencing and annotation.</title>
        <authorList>
            <consortium name="The Broad Institute Genomics Platform"/>
            <consortium name="The Broad Institute Genome Sequencing Center for Infectious Disease"/>
            <person name="Wu L."/>
            <person name="Ma J."/>
        </authorList>
    </citation>
    <scope>NUCLEOTIDE SEQUENCE [LARGE SCALE GENOMIC DNA]</scope>
    <source>
        <strain evidence="9">CGMCC 4.7131</strain>
    </source>
</reference>